<organism evidence="2 3">
    <name type="scientific">Tribolium castaneum</name>
    <name type="common">Red flour beetle</name>
    <dbReference type="NCBI Taxonomy" id="7070"/>
    <lineage>
        <taxon>Eukaryota</taxon>
        <taxon>Metazoa</taxon>
        <taxon>Ecdysozoa</taxon>
        <taxon>Arthropoda</taxon>
        <taxon>Hexapoda</taxon>
        <taxon>Insecta</taxon>
        <taxon>Pterygota</taxon>
        <taxon>Neoptera</taxon>
        <taxon>Endopterygota</taxon>
        <taxon>Coleoptera</taxon>
        <taxon>Polyphaga</taxon>
        <taxon>Cucujiformia</taxon>
        <taxon>Tenebrionidae</taxon>
        <taxon>Tenebrionidae incertae sedis</taxon>
        <taxon>Tribolium</taxon>
    </lineage>
</organism>
<name>A0A139WH85_TRICA</name>
<evidence type="ECO:0000256" key="1">
    <source>
        <dbReference type="SAM" id="SignalP"/>
    </source>
</evidence>
<keyword evidence="3" id="KW-1185">Reference proteome</keyword>
<dbReference type="AlphaFoldDB" id="A0A139WH85"/>
<dbReference type="InParanoid" id="A0A139WH85"/>
<feature type="signal peptide" evidence="1">
    <location>
        <begin position="1"/>
        <end position="18"/>
    </location>
</feature>
<gene>
    <name evidence="2" type="primary">AUGUSTUS-3.0.2_34700</name>
    <name evidence="2" type="ORF">TcasGA2_TC034700</name>
</gene>
<evidence type="ECO:0000313" key="2">
    <source>
        <dbReference type="EMBL" id="KYB27269.1"/>
    </source>
</evidence>
<feature type="chain" id="PRO_5007299949" evidence="1">
    <location>
        <begin position="19"/>
        <end position="44"/>
    </location>
</feature>
<dbReference type="EMBL" id="KQ971343">
    <property type="protein sequence ID" value="KYB27269.1"/>
    <property type="molecule type" value="Genomic_DNA"/>
</dbReference>
<dbReference type="Proteomes" id="UP000007266">
    <property type="component" value="Linkage group 5"/>
</dbReference>
<proteinExistence type="predicted"/>
<evidence type="ECO:0000313" key="3">
    <source>
        <dbReference type="Proteomes" id="UP000007266"/>
    </source>
</evidence>
<reference evidence="2 3" key="1">
    <citation type="journal article" date="2008" name="Nature">
        <title>The genome of the model beetle and pest Tribolium castaneum.</title>
        <authorList>
            <consortium name="Tribolium Genome Sequencing Consortium"/>
            <person name="Richards S."/>
            <person name="Gibbs R.A."/>
            <person name="Weinstock G.M."/>
            <person name="Brown S.J."/>
            <person name="Denell R."/>
            <person name="Beeman R.W."/>
            <person name="Gibbs R."/>
            <person name="Beeman R.W."/>
            <person name="Brown S.J."/>
            <person name="Bucher G."/>
            <person name="Friedrich M."/>
            <person name="Grimmelikhuijzen C.J."/>
            <person name="Klingler M."/>
            <person name="Lorenzen M."/>
            <person name="Richards S."/>
            <person name="Roth S."/>
            <person name="Schroder R."/>
            <person name="Tautz D."/>
            <person name="Zdobnov E.M."/>
            <person name="Muzny D."/>
            <person name="Gibbs R.A."/>
            <person name="Weinstock G.M."/>
            <person name="Attaway T."/>
            <person name="Bell S."/>
            <person name="Buhay C.J."/>
            <person name="Chandrabose M.N."/>
            <person name="Chavez D."/>
            <person name="Clerk-Blankenburg K.P."/>
            <person name="Cree A."/>
            <person name="Dao M."/>
            <person name="Davis C."/>
            <person name="Chacko J."/>
            <person name="Dinh H."/>
            <person name="Dugan-Rocha S."/>
            <person name="Fowler G."/>
            <person name="Garner T.T."/>
            <person name="Garnes J."/>
            <person name="Gnirke A."/>
            <person name="Hawes A."/>
            <person name="Hernandez J."/>
            <person name="Hines S."/>
            <person name="Holder M."/>
            <person name="Hume J."/>
            <person name="Jhangiani S.N."/>
            <person name="Joshi V."/>
            <person name="Khan Z.M."/>
            <person name="Jackson L."/>
            <person name="Kovar C."/>
            <person name="Kowis A."/>
            <person name="Lee S."/>
            <person name="Lewis L.R."/>
            <person name="Margolis J."/>
            <person name="Morgan M."/>
            <person name="Nazareth L.V."/>
            <person name="Nguyen N."/>
            <person name="Okwuonu G."/>
            <person name="Parker D."/>
            <person name="Richards S."/>
            <person name="Ruiz S.J."/>
            <person name="Santibanez J."/>
            <person name="Savard J."/>
            <person name="Scherer S.E."/>
            <person name="Schneider B."/>
            <person name="Sodergren E."/>
            <person name="Tautz D."/>
            <person name="Vattahil S."/>
            <person name="Villasana D."/>
            <person name="White C.S."/>
            <person name="Wright R."/>
            <person name="Park Y."/>
            <person name="Beeman R.W."/>
            <person name="Lord J."/>
            <person name="Oppert B."/>
            <person name="Lorenzen M."/>
            <person name="Brown S."/>
            <person name="Wang L."/>
            <person name="Savard J."/>
            <person name="Tautz D."/>
            <person name="Richards S."/>
            <person name="Weinstock G."/>
            <person name="Gibbs R.A."/>
            <person name="Liu Y."/>
            <person name="Worley K."/>
            <person name="Weinstock G."/>
            <person name="Elsik C.G."/>
            <person name="Reese J.T."/>
            <person name="Elhaik E."/>
            <person name="Landan G."/>
            <person name="Graur D."/>
            <person name="Arensburger P."/>
            <person name="Atkinson P."/>
            <person name="Beeman R.W."/>
            <person name="Beidler J."/>
            <person name="Brown S.J."/>
            <person name="Demuth J.P."/>
            <person name="Drury D.W."/>
            <person name="Du Y.Z."/>
            <person name="Fujiwara H."/>
            <person name="Lorenzen M."/>
            <person name="Maselli V."/>
            <person name="Osanai M."/>
            <person name="Park Y."/>
            <person name="Robertson H.M."/>
            <person name="Tu Z."/>
            <person name="Wang J.J."/>
            <person name="Wang S."/>
            <person name="Richards S."/>
            <person name="Song H."/>
            <person name="Zhang L."/>
            <person name="Sodergren E."/>
            <person name="Werner D."/>
            <person name="Stanke M."/>
            <person name="Morgenstern B."/>
            <person name="Solovyev V."/>
            <person name="Kosarev P."/>
            <person name="Brown G."/>
            <person name="Chen H.C."/>
            <person name="Ermolaeva O."/>
            <person name="Hlavina W."/>
            <person name="Kapustin Y."/>
            <person name="Kiryutin B."/>
            <person name="Kitts P."/>
            <person name="Maglott D."/>
            <person name="Pruitt K."/>
            <person name="Sapojnikov V."/>
            <person name="Souvorov A."/>
            <person name="Mackey A.J."/>
            <person name="Waterhouse R.M."/>
            <person name="Wyder S."/>
            <person name="Zdobnov E.M."/>
            <person name="Zdobnov E.M."/>
            <person name="Wyder S."/>
            <person name="Kriventseva E.V."/>
            <person name="Kadowaki T."/>
            <person name="Bork P."/>
            <person name="Aranda M."/>
            <person name="Bao R."/>
            <person name="Beermann A."/>
            <person name="Berns N."/>
            <person name="Bolognesi R."/>
            <person name="Bonneton F."/>
            <person name="Bopp D."/>
            <person name="Brown S.J."/>
            <person name="Bucher G."/>
            <person name="Butts T."/>
            <person name="Chaumot A."/>
            <person name="Denell R.E."/>
            <person name="Ferrier D.E."/>
            <person name="Friedrich M."/>
            <person name="Gordon C.M."/>
            <person name="Jindra M."/>
            <person name="Klingler M."/>
            <person name="Lan Q."/>
            <person name="Lattorff H.M."/>
            <person name="Laudet V."/>
            <person name="von Levetsow C."/>
            <person name="Liu Z."/>
            <person name="Lutz R."/>
            <person name="Lynch J.A."/>
            <person name="da Fonseca R.N."/>
            <person name="Posnien N."/>
            <person name="Reuter R."/>
            <person name="Roth S."/>
            <person name="Savard J."/>
            <person name="Schinko J.B."/>
            <person name="Schmitt C."/>
            <person name="Schoppmeier M."/>
            <person name="Schroder R."/>
            <person name="Shippy T.D."/>
            <person name="Simonnet F."/>
            <person name="Marques-Souza H."/>
            <person name="Tautz D."/>
            <person name="Tomoyasu Y."/>
            <person name="Trauner J."/>
            <person name="Van der Zee M."/>
            <person name="Vervoort M."/>
            <person name="Wittkopp N."/>
            <person name="Wimmer E.A."/>
            <person name="Yang X."/>
            <person name="Jones A.K."/>
            <person name="Sattelle D.B."/>
            <person name="Ebert P.R."/>
            <person name="Nelson D."/>
            <person name="Scott J.G."/>
            <person name="Beeman R.W."/>
            <person name="Muthukrishnan S."/>
            <person name="Kramer K.J."/>
            <person name="Arakane Y."/>
            <person name="Beeman R.W."/>
            <person name="Zhu Q."/>
            <person name="Hogenkamp D."/>
            <person name="Dixit R."/>
            <person name="Oppert B."/>
            <person name="Jiang H."/>
            <person name="Zou Z."/>
            <person name="Marshall J."/>
            <person name="Elpidina E."/>
            <person name="Vinokurov K."/>
            <person name="Oppert C."/>
            <person name="Zou Z."/>
            <person name="Evans J."/>
            <person name="Lu Z."/>
            <person name="Zhao P."/>
            <person name="Sumathipala N."/>
            <person name="Altincicek B."/>
            <person name="Vilcinskas A."/>
            <person name="Williams M."/>
            <person name="Hultmark D."/>
            <person name="Hetru C."/>
            <person name="Jiang H."/>
            <person name="Grimmelikhuijzen C.J."/>
            <person name="Hauser F."/>
            <person name="Cazzamali G."/>
            <person name="Williamson M."/>
            <person name="Park Y."/>
            <person name="Li B."/>
            <person name="Tanaka Y."/>
            <person name="Predel R."/>
            <person name="Neupert S."/>
            <person name="Schachtner J."/>
            <person name="Verleyen P."/>
            <person name="Raible F."/>
            <person name="Bork P."/>
            <person name="Friedrich M."/>
            <person name="Walden K.K."/>
            <person name="Robertson H.M."/>
            <person name="Angeli S."/>
            <person name="Foret S."/>
            <person name="Bucher G."/>
            <person name="Schuetz S."/>
            <person name="Maleszka R."/>
            <person name="Wimmer E.A."/>
            <person name="Beeman R.W."/>
            <person name="Lorenzen M."/>
            <person name="Tomoyasu Y."/>
            <person name="Miller S.C."/>
            <person name="Grossmann D."/>
            <person name="Bucher G."/>
        </authorList>
    </citation>
    <scope>NUCLEOTIDE SEQUENCE [LARGE SCALE GENOMIC DNA]</scope>
    <source>
        <strain evidence="2 3">Georgia GA2</strain>
    </source>
</reference>
<accession>A0A139WH85</accession>
<sequence length="44" mass="4953">MLKLVMFLLLAFLPLMWFASEDTVTDPAPVTFPEDLENMAPEAP</sequence>
<protein>
    <submittedName>
        <fullName evidence="2">Uncharacterized protein</fullName>
    </submittedName>
</protein>
<reference evidence="2 3" key="2">
    <citation type="journal article" date="2010" name="Nucleic Acids Res.">
        <title>BeetleBase in 2010: revisions to provide comprehensive genomic information for Tribolium castaneum.</title>
        <authorList>
            <person name="Kim H.S."/>
            <person name="Murphy T."/>
            <person name="Xia J."/>
            <person name="Caragea D."/>
            <person name="Park Y."/>
            <person name="Beeman R.W."/>
            <person name="Lorenzen M.D."/>
            <person name="Butcher S."/>
            <person name="Manak J.R."/>
            <person name="Brown S.J."/>
        </authorList>
    </citation>
    <scope>GENOME REANNOTATION</scope>
    <source>
        <strain evidence="2 3">Georgia GA2</strain>
    </source>
</reference>
<keyword evidence="1" id="KW-0732">Signal</keyword>